<evidence type="ECO:0000256" key="1">
    <source>
        <dbReference type="SAM" id="Phobius"/>
    </source>
</evidence>
<dbReference type="Proteomes" id="UP000887563">
    <property type="component" value="Unplaced"/>
</dbReference>
<keyword evidence="1" id="KW-0812">Transmembrane</keyword>
<sequence length="331" mass="36678">MLQQQKQQQKHYLHNIFSTKHCLKHSLNQTHLIIKTLFVSQLNNINNNKINKPIISSLVLFSLITDRLFLLFYIIFAFSITKTLSEETSLGAPTLFFHRRNEPERAMGGVGVSSRSAGTGHASAALLLAAAHQTQRHNRCYSCMSAVYEQLFKEGDLGNFFFEPRNFTAQCDEQPMNTHGIGLVPCRGICLSLAQEFVIMGRKTGKRLWMRGCAHSLSRHGYINRTIAFFAEFDMCREVLASELFRLSSNNKIGGRSVEHFHGGASSSVGGGSGAGGLMDSQPILACSCLGDRCNTQTSGSISIKPIHNKLLLATTTLLFLLINLLKNNIL</sequence>
<accession>A0A914M8G5</accession>
<organism evidence="2 3">
    <name type="scientific">Meloidogyne incognita</name>
    <name type="common">Southern root-knot nematode worm</name>
    <name type="synonym">Oxyuris incognita</name>
    <dbReference type="NCBI Taxonomy" id="6306"/>
    <lineage>
        <taxon>Eukaryota</taxon>
        <taxon>Metazoa</taxon>
        <taxon>Ecdysozoa</taxon>
        <taxon>Nematoda</taxon>
        <taxon>Chromadorea</taxon>
        <taxon>Rhabditida</taxon>
        <taxon>Tylenchina</taxon>
        <taxon>Tylenchomorpha</taxon>
        <taxon>Tylenchoidea</taxon>
        <taxon>Meloidogynidae</taxon>
        <taxon>Meloidogyninae</taxon>
        <taxon>Meloidogyne</taxon>
        <taxon>Meloidogyne incognita group</taxon>
    </lineage>
</organism>
<dbReference type="PANTHER" id="PTHR34722">
    <property type="entry name" value="HOMOLOG OF ODR-2 (TWO)-RELATED"/>
    <property type="match status" value="1"/>
</dbReference>
<dbReference type="WBParaSite" id="Minc3s01125g20955">
    <property type="protein sequence ID" value="Minc3s01125g20955"/>
    <property type="gene ID" value="Minc3s01125g20955"/>
</dbReference>
<reference evidence="3" key="1">
    <citation type="submission" date="2022-11" db="UniProtKB">
        <authorList>
            <consortium name="WormBaseParasite"/>
        </authorList>
    </citation>
    <scope>IDENTIFICATION</scope>
</reference>
<evidence type="ECO:0000313" key="2">
    <source>
        <dbReference type="Proteomes" id="UP000887563"/>
    </source>
</evidence>
<keyword evidence="1" id="KW-1133">Transmembrane helix</keyword>
<proteinExistence type="predicted"/>
<name>A0A914M8G5_MELIC</name>
<protein>
    <submittedName>
        <fullName evidence="3">Uncharacterized protein</fullName>
    </submittedName>
</protein>
<feature type="transmembrane region" description="Helical" evidence="1">
    <location>
        <begin position="58"/>
        <end position="80"/>
    </location>
</feature>
<dbReference type="InterPro" id="IPR010558">
    <property type="entry name" value="Ly-6-related"/>
</dbReference>
<dbReference type="GO" id="GO:0042048">
    <property type="term" value="P:olfactory behavior"/>
    <property type="evidence" value="ECO:0007669"/>
    <property type="project" value="TreeGrafter"/>
</dbReference>
<keyword evidence="2" id="KW-1185">Reference proteome</keyword>
<keyword evidence="1" id="KW-0472">Membrane</keyword>
<dbReference type="PANTHER" id="PTHR34722:SF8">
    <property type="entry name" value="HOMOLOG OF ODR-2 (TWO)"/>
    <property type="match status" value="1"/>
</dbReference>
<dbReference type="GO" id="GO:0043025">
    <property type="term" value="C:neuronal cell body"/>
    <property type="evidence" value="ECO:0007669"/>
    <property type="project" value="TreeGrafter"/>
</dbReference>
<dbReference type="Pfam" id="PF06579">
    <property type="entry name" value="Ly-6_related"/>
    <property type="match status" value="1"/>
</dbReference>
<dbReference type="AlphaFoldDB" id="A0A914M8G5"/>
<evidence type="ECO:0000313" key="3">
    <source>
        <dbReference type="WBParaSite" id="Minc3s01125g20955"/>
    </source>
</evidence>
<dbReference type="GO" id="GO:0030424">
    <property type="term" value="C:axon"/>
    <property type="evidence" value="ECO:0007669"/>
    <property type="project" value="TreeGrafter"/>
</dbReference>
<dbReference type="GO" id="GO:1990834">
    <property type="term" value="P:response to odorant"/>
    <property type="evidence" value="ECO:0007669"/>
    <property type="project" value="TreeGrafter"/>
</dbReference>